<reference evidence="3 4" key="1">
    <citation type="submission" date="2019-06" db="EMBL/GenBank/DDBJ databases">
        <title>Draft genome of C. phoceense Strain 272.</title>
        <authorList>
            <person name="Pacheco L.G.C."/>
            <person name="Barberis C.M."/>
            <person name="Almuzara M.N."/>
            <person name="Traglia G.M."/>
            <person name="Santos C.S."/>
            <person name="Rocha D.J.P.G."/>
            <person name="Aguiar E.R.G.R."/>
            <person name="Vay C.A."/>
        </authorList>
    </citation>
    <scope>NUCLEOTIDE SEQUENCE [LARGE SCALE GENOMIC DNA]</scope>
    <source>
        <strain evidence="3 4">272</strain>
    </source>
</reference>
<keyword evidence="2" id="KW-0812">Transmembrane</keyword>
<accession>A0A540R877</accession>
<evidence type="ECO:0000313" key="3">
    <source>
        <dbReference type="EMBL" id="TQE43912.1"/>
    </source>
</evidence>
<dbReference type="Proteomes" id="UP000318080">
    <property type="component" value="Unassembled WGS sequence"/>
</dbReference>
<gene>
    <name evidence="3" type="ORF">EJK80_05110</name>
</gene>
<keyword evidence="2" id="KW-0472">Membrane</keyword>
<organism evidence="3 4">
    <name type="scientific">Corynebacterium phoceense</name>
    <dbReference type="NCBI Taxonomy" id="1686286"/>
    <lineage>
        <taxon>Bacteria</taxon>
        <taxon>Bacillati</taxon>
        <taxon>Actinomycetota</taxon>
        <taxon>Actinomycetes</taxon>
        <taxon>Mycobacteriales</taxon>
        <taxon>Corynebacteriaceae</taxon>
        <taxon>Corynebacterium</taxon>
    </lineage>
</organism>
<evidence type="ECO:0000256" key="1">
    <source>
        <dbReference type="SAM" id="MobiDB-lite"/>
    </source>
</evidence>
<dbReference type="AlphaFoldDB" id="A0A540R877"/>
<comment type="caution">
    <text evidence="3">The sequence shown here is derived from an EMBL/GenBank/DDBJ whole genome shotgun (WGS) entry which is preliminary data.</text>
</comment>
<feature type="transmembrane region" description="Helical" evidence="2">
    <location>
        <begin position="128"/>
        <end position="153"/>
    </location>
</feature>
<dbReference type="GeneID" id="79852154"/>
<name>A0A540R877_9CORY</name>
<evidence type="ECO:0000313" key="4">
    <source>
        <dbReference type="Proteomes" id="UP000318080"/>
    </source>
</evidence>
<evidence type="ECO:0000256" key="2">
    <source>
        <dbReference type="SAM" id="Phobius"/>
    </source>
</evidence>
<dbReference type="STRING" id="1686286.GCA_900092335_00842"/>
<feature type="region of interest" description="Disordered" evidence="1">
    <location>
        <begin position="1"/>
        <end position="31"/>
    </location>
</feature>
<sequence length="158" mass="17785">MTRPEHPENDLDSLLDSMNKQPPEPHTFDELADAPDPLKLARASRRSTRQAIIFPLLIVAVSLLIGLGSLPIIRSFGGPLCATGEADWLCTDTARWLWMPLAMLTPTLGMVGSGVIMMRKLNGYVRWFVWMGTFWFCALHFMLWGIDVLQVFLNAQNL</sequence>
<dbReference type="EMBL" id="VHIR01000005">
    <property type="protein sequence ID" value="TQE43912.1"/>
    <property type="molecule type" value="Genomic_DNA"/>
</dbReference>
<feature type="transmembrane region" description="Helical" evidence="2">
    <location>
        <begin position="96"/>
        <end position="116"/>
    </location>
</feature>
<feature type="transmembrane region" description="Helical" evidence="2">
    <location>
        <begin position="52"/>
        <end position="76"/>
    </location>
</feature>
<keyword evidence="2" id="KW-1133">Transmembrane helix</keyword>
<protein>
    <submittedName>
        <fullName evidence="3">Uncharacterized protein</fullName>
    </submittedName>
</protein>
<keyword evidence="4" id="KW-1185">Reference proteome</keyword>
<dbReference type="RefSeq" id="WP_066492586.1">
    <property type="nucleotide sequence ID" value="NZ_JADPQA010000013.1"/>
</dbReference>
<proteinExistence type="predicted"/>